<dbReference type="InterPro" id="IPR001296">
    <property type="entry name" value="Glyco_trans_1"/>
</dbReference>
<dbReference type="KEGG" id="dmu:Desmu_0902"/>
<dbReference type="SUPFAM" id="SSF53756">
    <property type="entry name" value="UDP-Glycosyltransferase/glycogen phosphorylase"/>
    <property type="match status" value="1"/>
</dbReference>
<gene>
    <name evidence="3" type="ordered locus">Desmu_0902</name>
</gene>
<dbReference type="EMBL" id="CP002363">
    <property type="protein sequence ID" value="ADV65206.1"/>
    <property type="molecule type" value="Genomic_DNA"/>
</dbReference>
<dbReference type="PANTHER" id="PTHR46401:SF2">
    <property type="entry name" value="GLYCOSYLTRANSFERASE WBBK-RELATED"/>
    <property type="match status" value="1"/>
</dbReference>
<dbReference type="RefSeq" id="WP_013562428.1">
    <property type="nucleotide sequence ID" value="NC_014961.1"/>
</dbReference>
<feature type="domain" description="Glycosyl transferase family 1" evidence="2">
    <location>
        <begin position="247"/>
        <end position="395"/>
    </location>
</feature>
<sequence>MSAKDREILFIANPFGSGGGGSYRAQRGLLYFARKGLRTYFIVPWASIPDLIALESSVKGVSNLMRNGVHPLAASYLPSIVNRKYLLLTALSPLLHRVSTGIRFFSDKHLKPLIVVSYHEGFDAISLALRFSTMYGTPVGVFLQLPPFYERRRWIHILHSHKLFYKYLYRELYPSLFSLSKTALELCMKENKRYIEEVVKRKGCILAVSKSIPMDMGGAGYVSYLDPGVSLDPEDEALIKSIRDTVKERKGIVVFGGRPIPSKGLIEGILAFSKLVRELSDLKLVFTGYIGRQNKARVLAFAEKLGIREKVLFTGYISRKERLRLVRRAMLMLYPSHEDSYSYAVLEATLLGTPVAGYGIPALQTYFGGLDNVRLAPEGDLEGLVQDAMDLIEGRAWRDEADLHVKEWDEILEEELGFWLKCSGEYG</sequence>
<reference evidence="3 4" key="2">
    <citation type="journal article" date="2011" name="Stand. Genomic Sci.">
        <title>Complete genome sequence of Desulfurococcus mucosus type strain (O7/1).</title>
        <authorList>
            <person name="Wirth R."/>
            <person name="Chertkov O."/>
            <person name="Held B."/>
            <person name="Lapidus A."/>
            <person name="Nolan M."/>
            <person name="Lucas S."/>
            <person name="Hammon N."/>
            <person name="Deshpande S."/>
            <person name="Cheng J.F."/>
            <person name="Tapia R."/>
            <person name="Han C."/>
            <person name="Goodwin L."/>
            <person name="Pitluck S."/>
            <person name="Liolios K."/>
            <person name="Ioanna P."/>
            <person name="Ivanova N."/>
            <person name="Mavromatis K."/>
            <person name="Mikhailova N."/>
            <person name="Pati A."/>
            <person name="Chen A."/>
            <person name="Palaniappan K."/>
            <person name="Land M."/>
            <person name="Hauser L."/>
            <person name="Chang Y.J."/>
            <person name="Jeffries C.D."/>
            <person name="Bilek Y."/>
            <person name="Hader T."/>
            <person name="Rohde M."/>
            <person name="Spring S."/>
            <person name="Sikorski J."/>
            <person name="Goker M."/>
            <person name="Woyke T."/>
            <person name="Bristow J."/>
            <person name="Eisen J.A."/>
            <person name="Markowitz V."/>
            <person name="Hugenholtz P."/>
            <person name="Kyrpides N.C."/>
            <person name="Klenk H.P."/>
        </authorList>
    </citation>
    <scope>NUCLEOTIDE SEQUENCE [LARGE SCALE GENOMIC DNA]</scope>
    <source>
        <strain evidence="4">ATCC 35584 / DSM 2162 / JCM 9187 / O7/1</strain>
    </source>
</reference>
<organism evidence="3 4">
    <name type="scientific">Desulfurococcus mucosus (strain ATCC 35584 / DSM 2162 / JCM 9187 / O7/1)</name>
    <dbReference type="NCBI Taxonomy" id="765177"/>
    <lineage>
        <taxon>Archaea</taxon>
        <taxon>Thermoproteota</taxon>
        <taxon>Thermoprotei</taxon>
        <taxon>Desulfurococcales</taxon>
        <taxon>Desulfurococcaceae</taxon>
        <taxon>Desulfurococcus</taxon>
    </lineage>
</organism>
<protein>
    <submittedName>
        <fullName evidence="3">Glycosyl transferase group 1</fullName>
    </submittedName>
</protein>
<dbReference type="GO" id="GO:0016757">
    <property type="term" value="F:glycosyltransferase activity"/>
    <property type="evidence" value="ECO:0007669"/>
    <property type="project" value="InterPro"/>
</dbReference>
<name>E8R9N0_DESM0</name>
<dbReference type="STRING" id="765177.Desmu_0902"/>
<reference evidence="4" key="1">
    <citation type="submission" date="2010-11" db="EMBL/GenBank/DDBJ databases">
        <title>The complete genome of Desulfurococcus mucosus DSM 2162.</title>
        <authorList>
            <consortium name="US DOE Joint Genome Institute (JGI-PGF)"/>
            <person name="Lucas S."/>
            <person name="Copeland A."/>
            <person name="Lapidus A."/>
            <person name="Bruce D."/>
            <person name="Goodwin L."/>
            <person name="Pitluck S."/>
            <person name="Kyrpides N."/>
            <person name="Mavromatis K."/>
            <person name="Pagani I."/>
            <person name="Ivanova N."/>
            <person name="Ovchinnikova G."/>
            <person name="Chertkov O."/>
            <person name="Held B."/>
            <person name="Brettin T."/>
            <person name="Detter J.C."/>
            <person name="Tapia R."/>
            <person name="Han C."/>
            <person name="Land M."/>
            <person name="Hauser L."/>
            <person name="Markowitz V."/>
            <person name="Cheng J.-F."/>
            <person name="Hugenholtz P."/>
            <person name="Woyke T."/>
            <person name="Wu D."/>
            <person name="Wirth R."/>
            <person name="Bilek Y."/>
            <person name="Hader T."/>
            <person name="Klenk H.-P."/>
            <person name="Eisen J.A."/>
        </authorList>
    </citation>
    <scope>NUCLEOTIDE SEQUENCE [LARGE SCALE GENOMIC DNA]</scope>
    <source>
        <strain evidence="4">ATCC 35584 / DSM 2162 / JCM 9187 / O7/1</strain>
    </source>
</reference>
<evidence type="ECO:0000259" key="2">
    <source>
        <dbReference type="Pfam" id="PF00534"/>
    </source>
</evidence>
<proteinExistence type="predicted"/>
<keyword evidence="4" id="KW-1185">Reference proteome</keyword>
<accession>E8R9N0</accession>
<dbReference type="Proteomes" id="UP000001068">
    <property type="component" value="Chromosome"/>
</dbReference>
<dbReference type="GeneID" id="10153600"/>
<dbReference type="PANTHER" id="PTHR46401">
    <property type="entry name" value="GLYCOSYLTRANSFERASE WBBK-RELATED"/>
    <property type="match status" value="1"/>
</dbReference>
<dbReference type="AlphaFoldDB" id="E8R9N0"/>
<evidence type="ECO:0000313" key="4">
    <source>
        <dbReference type="Proteomes" id="UP000001068"/>
    </source>
</evidence>
<dbReference type="eggNOG" id="arCOG01417">
    <property type="taxonomic scope" value="Archaea"/>
</dbReference>
<evidence type="ECO:0000256" key="1">
    <source>
        <dbReference type="ARBA" id="ARBA00022679"/>
    </source>
</evidence>
<dbReference type="OrthoDB" id="132546at2157"/>
<keyword evidence="1 3" id="KW-0808">Transferase</keyword>
<dbReference type="HOGENOM" id="CLU_053640_0_0_2"/>
<evidence type="ECO:0000313" key="3">
    <source>
        <dbReference type="EMBL" id="ADV65206.1"/>
    </source>
</evidence>
<dbReference type="Gene3D" id="3.40.50.2000">
    <property type="entry name" value="Glycogen Phosphorylase B"/>
    <property type="match status" value="2"/>
</dbReference>
<dbReference type="Pfam" id="PF00534">
    <property type="entry name" value="Glycos_transf_1"/>
    <property type="match status" value="1"/>
</dbReference>